<evidence type="ECO:0000256" key="5">
    <source>
        <dbReference type="ARBA" id="ARBA00022692"/>
    </source>
</evidence>
<dbReference type="GO" id="GO:0000139">
    <property type="term" value="C:Golgi membrane"/>
    <property type="evidence" value="ECO:0007669"/>
    <property type="project" value="UniProtKB-SubCell"/>
</dbReference>
<keyword evidence="8 10" id="KW-0333">Golgi apparatus</keyword>
<dbReference type="PANTHER" id="PTHR11214:SF349">
    <property type="entry name" value="BETA-1,3-GALACTOSYLTRANSFERASE BRN"/>
    <property type="match status" value="1"/>
</dbReference>
<accession>A0A3P6Q9U4</accession>
<reference evidence="11 12" key="1">
    <citation type="submission" date="2018-11" db="EMBL/GenBank/DDBJ databases">
        <authorList>
            <consortium name="Pathogen Informatics"/>
        </authorList>
    </citation>
    <scope>NUCLEOTIDE SEQUENCE [LARGE SCALE GENOMIC DNA]</scope>
</reference>
<dbReference type="Pfam" id="PF01762">
    <property type="entry name" value="Galactosyl_T"/>
    <property type="match status" value="1"/>
</dbReference>
<evidence type="ECO:0000256" key="4">
    <source>
        <dbReference type="ARBA" id="ARBA00022679"/>
    </source>
</evidence>
<evidence type="ECO:0000256" key="3">
    <source>
        <dbReference type="ARBA" id="ARBA00022676"/>
    </source>
</evidence>
<keyword evidence="5" id="KW-0812">Transmembrane</keyword>
<dbReference type="Gene3D" id="3.90.550.50">
    <property type="match status" value="1"/>
</dbReference>
<keyword evidence="6" id="KW-0735">Signal-anchor</keyword>
<evidence type="ECO:0000256" key="10">
    <source>
        <dbReference type="RuleBase" id="RU363063"/>
    </source>
</evidence>
<organism evidence="11 12">
    <name type="scientific">Dibothriocephalus latus</name>
    <name type="common">Fish tapeworm</name>
    <name type="synonym">Diphyllobothrium latum</name>
    <dbReference type="NCBI Taxonomy" id="60516"/>
    <lineage>
        <taxon>Eukaryota</taxon>
        <taxon>Metazoa</taxon>
        <taxon>Spiralia</taxon>
        <taxon>Lophotrochozoa</taxon>
        <taxon>Platyhelminthes</taxon>
        <taxon>Cestoda</taxon>
        <taxon>Eucestoda</taxon>
        <taxon>Diphyllobothriidea</taxon>
        <taxon>Diphyllobothriidae</taxon>
        <taxon>Dibothriocephalus</taxon>
    </lineage>
</organism>
<dbReference type="InterPro" id="IPR002659">
    <property type="entry name" value="Glyco_trans_31"/>
</dbReference>
<evidence type="ECO:0000313" key="11">
    <source>
        <dbReference type="EMBL" id="VDK42227.1"/>
    </source>
</evidence>
<keyword evidence="9" id="KW-0472">Membrane</keyword>
<evidence type="ECO:0000256" key="1">
    <source>
        <dbReference type="ARBA" id="ARBA00004323"/>
    </source>
</evidence>
<dbReference type="GO" id="GO:0008194">
    <property type="term" value="F:UDP-glycosyltransferase activity"/>
    <property type="evidence" value="ECO:0007669"/>
    <property type="project" value="TreeGrafter"/>
</dbReference>
<gene>
    <name evidence="11" type="ORF">DILT_LOCUS1309</name>
</gene>
<keyword evidence="7" id="KW-1133">Transmembrane helix</keyword>
<keyword evidence="12" id="KW-1185">Reference proteome</keyword>
<dbReference type="GO" id="GO:0016758">
    <property type="term" value="F:hexosyltransferase activity"/>
    <property type="evidence" value="ECO:0007669"/>
    <property type="project" value="InterPro"/>
</dbReference>
<evidence type="ECO:0000313" key="12">
    <source>
        <dbReference type="Proteomes" id="UP000281553"/>
    </source>
</evidence>
<name>A0A3P6Q9U4_DIBLA</name>
<keyword evidence="4" id="KW-0808">Transferase</keyword>
<comment type="subcellular location">
    <subcellularLocation>
        <location evidence="1 10">Golgi apparatus membrane</location>
        <topology evidence="1 10">Single-pass type II membrane protein</topology>
    </subcellularLocation>
</comment>
<proteinExistence type="inferred from homology"/>
<keyword evidence="3 10" id="KW-0328">Glycosyltransferase</keyword>
<evidence type="ECO:0000256" key="2">
    <source>
        <dbReference type="ARBA" id="ARBA00008661"/>
    </source>
</evidence>
<dbReference type="GO" id="GO:0006493">
    <property type="term" value="P:protein O-linked glycosylation"/>
    <property type="evidence" value="ECO:0007669"/>
    <property type="project" value="TreeGrafter"/>
</dbReference>
<dbReference type="EMBL" id="UYRU01008392">
    <property type="protein sequence ID" value="VDK42227.1"/>
    <property type="molecule type" value="Genomic_DNA"/>
</dbReference>
<comment type="similarity">
    <text evidence="2 10">Belongs to the glycosyltransferase 31 family.</text>
</comment>
<evidence type="ECO:0000256" key="6">
    <source>
        <dbReference type="ARBA" id="ARBA00022968"/>
    </source>
</evidence>
<evidence type="ECO:0000256" key="9">
    <source>
        <dbReference type="ARBA" id="ARBA00023136"/>
    </source>
</evidence>
<evidence type="ECO:0000256" key="8">
    <source>
        <dbReference type="ARBA" id="ARBA00023034"/>
    </source>
</evidence>
<protein>
    <recommendedName>
        <fullName evidence="10">Hexosyltransferase</fullName>
        <ecNumber evidence="10">2.4.1.-</ecNumber>
    </recommendedName>
</protein>
<dbReference type="EC" id="2.4.1.-" evidence="10"/>
<dbReference type="AlphaFoldDB" id="A0A3P6Q9U4"/>
<dbReference type="Proteomes" id="UP000281553">
    <property type="component" value="Unassembled WGS sequence"/>
</dbReference>
<dbReference type="PANTHER" id="PTHR11214">
    <property type="entry name" value="BETA-1,3-N-ACETYLGLUCOSAMINYLTRANSFERASE"/>
    <property type="match status" value="1"/>
</dbReference>
<evidence type="ECO:0000256" key="7">
    <source>
        <dbReference type="ARBA" id="ARBA00022989"/>
    </source>
</evidence>
<dbReference type="OrthoDB" id="2139606at2759"/>
<sequence>MNVARRSRLRRLIRKQTSKLSSSVGLLFSLGVPADTVNRSRLLDAISDEATRFDDIILTDFPDTYYNLTFKTLLNIRFAHVGCGDASPLFAFMDDDHGLNVPALLDYFHTFDRDGKHRGQLRRSVFGCINKRAGVIRQPGHKWAVTRSEFPLKMYSDYPSGPCYFIGAEAVAALSIATAFTKTFVFEDVYVGLTAVKLGIKMHDLPDMHIHGPPENTELRWVPLIASLEYFEKHII</sequence>